<keyword evidence="2" id="KW-0121">Carboxypeptidase</keyword>
<organism evidence="2 3">
    <name type="scientific">Corallococcus sicarius</name>
    <dbReference type="NCBI Taxonomy" id="2316726"/>
    <lineage>
        <taxon>Bacteria</taxon>
        <taxon>Pseudomonadati</taxon>
        <taxon>Myxococcota</taxon>
        <taxon>Myxococcia</taxon>
        <taxon>Myxococcales</taxon>
        <taxon>Cystobacterineae</taxon>
        <taxon>Myxococcaceae</taxon>
        <taxon>Corallococcus</taxon>
    </lineage>
</organism>
<evidence type="ECO:0000313" key="3">
    <source>
        <dbReference type="Proteomes" id="UP000273405"/>
    </source>
</evidence>
<dbReference type="Proteomes" id="UP000273405">
    <property type="component" value="Unassembled WGS sequence"/>
</dbReference>
<feature type="region of interest" description="Disordered" evidence="1">
    <location>
        <begin position="734"/>
        <end position="757"/>
    </location>
</feature>
<protein>
    <submittedName>
        <fullName evidence="2">Carboxypeptidase regulatory-like domain-containing protein</fullName>
    </submittedName>
</protein>
<dbReference type="GO" id="GO:0004180">
    <property type="term" value="F:carboxypeptidase activity"/>
    <property type="evidence" value="ECO:0007669"/>
    <property type="project" value="UniProtKB-KW"/>
</dbReference>
<keyword evidence="3" id="KW-1185">Reference proteome</keyword>
<sequence>MRQGIRSKAWMGVAVIVGLLLALYLRERGASSNRAARKASTAAATSARTGATTRAMPVPDGSLRITGVARDAQGPVAGVRVSASRVEPEETLSERSCPPSEDSIEAPGAPPARLKDCWTRAYDEVVTEVSALTGEARVLAETTTGEDGSFVLDGLPEGAVTLWGLSEQGAGRLPGVTAGKQDVVLALEDGLVFEGVVKDGASADQPFPGARVTVFSHEHTRFFTASTDASGRFRIGPLPRAYYAALITAEDRGPLLFQRAHALGSEELTLLRPARFAGQVVSRAGTPVPGIRVHLHSYHRNHAFQLTTTDAQGRFSILTTANPNQGILFAETAEHDAFVELKTLPRDNLVLTLQPGVFLEGTVRDDAGRPVLGAQVDAQPWDEGGPSEQGRAVTDAKGHYRLGPLPPLAHWVEVKAAHYVDVQPLRHPLDTNREPLDFTLRRAVSVEGLLVDAEGAPLPGRKVGLNEGSLFRLRPLVDTTRTDASGHFVLDAETAGPGVLTVDDEAFIPQQLAVDLPSREVRMVLQRGARVSVTVLSAAGAPMQGLFVQLWKGKEWGESERSGATDEQGRVTLQGVKPGTYVVEASLQAQSLEQDVSQALEITDSGDVEVSLRMEEGRSLRGVVVDARGQPLPGVAIGASLPYMDVPRYRARSANCGDGRPDGVLTDAEGRFTLRHLSAPRYSLTAWREEYTFDLSRSQGGSPHASDSLLVGEDVSEVRLVMRRNPHVRGRAVAEGGGPLEDFEVNGQKSRTPDGSFDLTVEDTRPWRLRLSARGFAPLERTLTPEDTDVDLGVLTLKRGRTVRVLLRDAETGALFNGRVRADTGELATVTVSYRIRAEGDLDGGRSSAREVRGVPKQDGTLLLEHLPTTAFTLELDAPSFLPLRRVVGAEEEAVTVPLEKGARVKGHVRDDQGRPIEARILFIHSDGTVDDRTPDPGAFSFRALRPGLYTVNVYPFEAPPEVVFPPRTVHIPQSGEITLTFDALGPGTVLTLGMTEDVGTVFLLPGQVPTPGNAKAFNDLEPLQHPGGRWAGLSMKFRRVPAGHYTVQAVSRAEDRIHREELDVPAQGTLSRDVRPVWTPLAR</sequence>
<accession>A0A3A8NKT1</accession>
<evidence type="ECO:0000313" key="2">
    <source>
        <dbReference type="EMBL" id="RKH40572.1"/>
    </source>
</evidence>
<feature type="region of interest" description="Disordered" evidence="1">
    <location>
        <begin position="34"/>
        <end position="60"/>
    </location>
</feature>
<feature type="compositionally biased region" description="Low complexity" evidence="1">
    <location>
        <begin position="34"/>
        <end position="55"/>
    </location>
</feature>
<dbReference type="Pfam" id="PF13620">
    <property type="entry name" value="CarboxypepD_reg"/>
    <property type="match status" value="1"/>
</dbReference>
<proteinExistence type="predicted"/>
<reference evidence="3" key="1">
    <citation type="submission" date="2018-09" db="EMBL/GenBank/DDBJ databases">
        <authorList>
            <person name="Livingstone P.G."/>
            <person name="Whitworth D.E."/>
        </authorList>
    </citation>
    <scope>NUCLEOTIDE SEQUENCE [LARGE SCALE GENOMIC DNA]</scope>
    <source>
        <strain evidence="3">CA040B</strain>
    </source>
</reference>
<gene>
    <name evidence="2" type="ORF">D7X12_20455</name>
</gene>
<evidence type="ECO:0000256" key="1">
    <source>
        <dbReference type="SAM" id="MobiDB-lite"/>
    </source>
</evidence>
<dbReference type="RefSeq" id="WP_120626958.1">
    <property type="nucleotide sequence ID" value="NZ_RAWG01000128.1"/>
</dbReference>
<dbReference type="OrthoDB" id="5499103at2"/>
<keyword evidence="2" id="KW-0378">Hydrolase</keyword>
<dbReference type="Gene3D" id="2.60.40.1120">
    <property type="entry name" value="Carboxypeptidase-like, regulatory domain"/>
    <property type="match status" value="1"/>
</dbReference>
<comment type="caution">
    <text evidence="2">The sequence shown here is derived from an EMBL/GenBank/DDBJ whole genome shotgun (WGS) entry which is preliminary data.</text>
</comment>
<dbReference type="EMBL" id="RAWG01000128">
    <property type="protein sequence ID" value="RKH40572.1"/>
    <property type="molecule type" value="Genomic_DNA"/>
</dbReference>
<feature type="region of interest" description="Disordered" evidence="1">
    <location>
        <begin position="79"/>
        <end position="110"/>
    </location>
</feature>
<dbReference type="AlphaFoldDB" id="A0A3A8NKT1"/>
<dbReference type="InterPro" id="IPR013783">
    <property type="entry name" value="Ig-like_fold"/>
</dbReference>
<dbReference type="SUPFAM" id="SSF49464">
    <property type="entry name" value="Carboxypeptidase regulatory domain-like"/>
    <property type="match status" value="7"/>
</dbReference>
<dbReference type="InterPro" id="IPR008969">
    <property type="entry name" value="CarboxyPept-like_regulatory"/>
</dbReference>
<keyword evidence="2" id="KW-0645">Protease</keyword>
<dbReference type="Gene3D" id="2.60.40.10">
    <property type="entry name" value="Immunoglobulins"/>
    <property type="match status" value="1"/>
</dbReference>
<name>A0A3A8NKT1_9BACT</name>